<dbReference type="InterPro" id="IPR016171">
    <property type="entry name" value="Vanillyl_alc_oxidase_C-sub2"/>
</dbReference>
<dbReference type="PANTHER" id="PTHR43762">
    <property type="entry name" value="L-GULONOLACTONE OXIDASE"/>
    <property type="match status" value="1"/>
</dbReference>
<dbReference type="PROSITE" id="PS51387">
    <property type="entry name" value="FAD_PCMH"/>
    <property type="match status" value="1"/>
</dbReference>
<dbReference type="Proteomes" id="UP001214441">
    <property type="component" value="Unassembled WGS sequence"/>
</dbReference>
<dbReference type="InterPro" id="IPR016167">
    <property type="entry name" value="FAD-bd_PCMH_sub1"/>
</dbReference>
<dbReference type="InterPro" id="IPR006093">
    <property type="entry name" value="Oxy_OxRdtase_FAD_BS"/>
</dbReference>
<dbReference type="Gene3D" id="3.30.465.10">
    <property type="match status" value="1"/>
</dbReference>
<dbReference type="InterPro" id="IPR006094">
    <property type="entry name" value="Oxid_FAD_bind_N"/>
</dbReference>
<dbReference type="Pfam" id="PF01565">
    <property type="entry name" value="FAD_binding_4"/>
    <property type="match status" value="1"/>
</dbReference>
<dbReference type="SUPFAM" id="SSF56176">
    <property type="entry name" value="FAD-binding/transporter-associated domain-like"/>
    <property type="match status" value="1"/>
</dbReference>
<evidence type="ECO:0000256" key="1">
    <source>
        <dbReference type="ARBA" id="ARBA00005147"/>
    </source>
</evidence>
<dbReference type="InterPro" id="IPR016166">
    <property type="entry name" value="FAD-bd_PCMH"/>
</dbReference>
<evidence type="ECO:0000313" key="7">
    <source>
        <dbReference type="Proteomes" id="UP001214441"/>
    </source>
</evidence>
<dbReference type="InterPro" id="IPR016169">
    <property type="entry name" value="FAD-bd_PCMH_sub2"/>
</dbReference>
<reference evidence="6 7" key="1">
    <citation type="submission" date="2023-05" db="EMBL/GenBank/DDBJ databases">
        <title>Streptantibioticus silvisoli sp. nov., acidotolerant actinomycetes 1 from pine litter.</title>
        <authorList>
            <person name="Swiecimska M."/>
            <person name="Golinska P."/>
            <person name="Sangal V."/>
            <person name="Wachnowicz B."/>
            <person name="Goodfellow M."/>
        </authorList>
    </citation>
    <scope>NUCLEOTIDE SEQUENCE [LARGE SCALE GENOMIC DNA]</scope>
    <source>
        <strain evidence="6 7">DSM 42109</strain>
    </source>
</reference>
<organism evidence="6 7">
    <name type="scientific">Streptomyces iconiensis</name>
    <dbReference type="NCBI Taxonomy" id="1384038"/>
    <lineage>
        <taxon>Bacteria</taxon>
        <taxon>Bacillati</taxon>
        <taxon>Actinomycetota</taxon>
        <taxon>Actinomycetes</taxon>
        <taxon>Kitasatosporales</taxon>
        <taxon>Streptomycetaceae</taxon>
        <taxon>Streptomyces</taxon>
    </lineage>
</organism>
<evidence type="ECO:0000313" key="6">
    <source>
        <dbReference type="EMBL" id="MDJ1132747.1"/>
    </source>
</evidence>
<comment type="pathway">
    <text evidence="1">Cofactor biosynthesis; L-ascorbate biosynthesis.</text>
</comment>
<dbReference type="InterPro" id="IPR010031">
    <property type="entry name" value="FAD_lactone_oxidase-like"/>
</dbReference>
<dbReference type="Gene3D" id="1.10.45.10">
    <property type="entry name" value="Vanillyl-alcohol Oxidase, Chain A, domain 4"/>
    <property type="match status" value="1"/>
</dbReference>
<proteinExistence type="inferred from homology"/>
<dbReference type="RefSeq" id="WP_274040101.1">
    <property type="nucleotide sequence ID" value="NZ_JANCPR020000010.1"/>
</dbReference>
<comment type="caution">
    <text evidence="6">The sequence shown here is derived from an EMBL/GenBank/DDBJ whole genome shotgun (WGS) entry which is preliminary data.</text>
</comment>
<feature type="domain" description="FAD-binding PCMH-type" evidence="5">
    <location>
        <begin position="13"/>
        <end position="183"/>
    </location>
</feature>
<keyword evidence="7" id="KW-1185">Reference proteome</keyword>
<name>A0ABT6ZV84_9ACTN</name>
<evidence type="ECO:0000256" key="4">
    <source>
        <dbReference type="ARBA" id="ARBA00023002"/>
    </source>
</evidence>
<evidence type="ECO:0000259" key="5">
    <source>
        <dbReference type="PROSITE" id="PS51387"/>
    </source>
</evidence>
<sequence length="446" mass="47924">MLRSTWRTWSGTVGCAPAQLARPTSEDEIGQAVRAAARSGLTVRAAGTGHSFNRLATTPGVLLDLTSYAGVVAVDHAAGEVTVRAGTRIGALCEALDRQGLALENIGTLADQTVAGALSTGNHGTGLAHPPLSGAVTRVRLVTAEGEIRDLGPEADPDLWGAVRTALGTLGVLSTVTLRCVPQFNLRLRLGSEPLDALLERFTDWAAQSEHPSLNWLPWTDRVTLRSVDRTTEPATPRAPLRRYAATLDEVRCGLTAQAARAGGAGTVPWLTTRLGGLWPDSPYTDASHRVFTFPQPVRFLAMEHALPLERTAEALRALRPVLRRLRTYSPYSVLVRVGAGDDLPLSPAYGRATGYVNLTVPRTAGQIEILRAAEYVLREHEARPHWGKAHTATAEVLAPRYPRWKEFQRIRALLDPHGVFSNEYTDNLLGPVTAAADAVPAGGGR</sequence>
<dbReference type="PROSITE" id="PS00862">
    <property type="entry name" value="OX2_COVAL_FAD"/>
    <property type="match status" value="1"/>
</dbReference>
<protein>
    <submittedName>
        <fullName evidence="6">D-arabinono-1,4-lactone oxidase</fullName>
    </submittedName>
</protein>
<keyword evidence="4" id="KW-0560">Oxidoreductase</keyword>
<dbReference type="Pfam" id="PF04030">
    <property type="entry name" value="ALO"/>
    <property type="match status" value="1"/>
</dbReference>
<dbReference type="Gene3D" id="3.30.70.2520">
    <property type="match status" value="1"/>
</dbReference>
<comment type="similarity">
    <text evidence="2">Belongs to the oxygen-dependent FAD-linked oxidoreductase family.</text>
</comment>
<dbReference type="Gene3D" id="3.30.43.10">
    <property type="entry name" value="Uridine Diphospho-n-acetylenolpyruvylglucosamine Reductase, domain 2"/>
    <property type="match status" value="1"/>
</dbReference>
<dbReference type="EMBL" id="JANCPR020000010">
    <property type="protein sequence ID" value="MDJ1132747.1"/>
    <property type="molecule type" value="Genomic_DNA"/>
</dbReference>
<dbReference type="InterPro" id="IPR007173">
    <property type="entry name" value="ALO_C"/>
</dbReference>
<evidence type="ECO:0000256" key="3">
    <source>
        <dbReference type="ARBA" id="ARBA00022644"/>
    </source>
</evidence>
<dbReference type="PANTHER" id="PTHR43762:SF1">
    <property type="entry name" value="D-ARABINONO-1,4-LACTONE OXIDASE"/>
    <property type="match status" value="1"/>
</dbReference>
<dbReference type="NCBIfam" id="TIGR01679">
    <property type="entry name" value="bact_FAD_ox"/>
    <property type="match status" value="1"/>
</dbReference>
<accession>A0ABT6ZV84</accession>
<evidence type="ECO:0000256" key="2">
    <source>
        <dbReference type="ARBA" id="ARBA00005466"/>
    </source>
</evidence>
<gene>
    <name evidence="6" type="ORF">NMN56_012440</name>
</gene>
<dbReference type="InterPro" id="IPR036318">
    <property type="entry name" value="FAD-bd_PCMH-like_sf"/>
</dbReference>
<dbReference type="PIRSF" id="PIRSF000136">
    <property type="entry name" value="LGO_GLO"/>
    <property type="match status" value="1"/>
</dbReference>
<keyword evidence="3" id="KW-0060">Ascorbate biosynthesis</keyword>